<dbReference type="InterPro" id="IPR003779">
    <property type="entry name" value="CMD-like"/>
</dbReference>
<organism evidence="2 3">
    <name type="scientific">Bordetella genomosp. 9</name>
    <dbReference type="NCBI Taxonomy" id="1416803"/>
    <lineage>
        <taxon>Bacteria</taxon>
        <taxon>Pseudomonadati</taxon>
        <taxon>Pseudomonadota</taxon>
        <taxon>Betaproteobacteria</taxon>
        <taxon>Burkholderiales</taxon>
        <taxon>Alcaligenaceae</taxon>
        <taxon>Bordetella</taxon>
    </lineage>
</organism>
<accession>A0A261R5W7</accession>
<dbReference type="Pfam" id="PF02627">
    <property type="entry name" value="CMD"/>
    <property type="match status" value="1"/>
</dbReference>
<sequence length="182" mass="19389">MSQTTSRIAIPAVESATGATAELYAQIKKANGKLPNLYATLGHLTPASLSAYLAAEAALARASLPRQDVETIKVLVSELSGCDYCLAAHMMLGKMAGLDADTLRNIRAGEPTGDARRDALVRFVRVIQQTSGTLPAAEVEAIRAAGYTDAQLADIAFAYALITYTNTFNRINDTEIDFPPVK</sequence>
<dbReference type="PANTHER" id="PTHR35446">
    <property type="entry name" value="SI:CH211-175M2.5"/>
    <property type="match status" value="1"/>
</dbReference>
<comment type="caution">
    <text evidence="2">The sequence shown here is derived from an EMBL/GenBank/DDBJ whole genome shotgun (WGS) entry which is preliminary data.</text>
</comment>
<dbReference type="Proteomes" id="UP000216857">
    <property type="component" value="Unassembled WGS sequence"/>
</dbReference>
<dbReference type="RefSeq" id="WP_094848596.1">
    <property type="nucleotide sequence ID" value="NZ_NEVJ01000003.1"/>
</dbReference>
<dbReference type="OrthoDB" id="3667834at2"/>
<gene>
    <name evidence="2" type="ORF">CAL26_20710</name>
</gene>
<evidence type="ECO:0000259" key="1">
    <source>
        <dbReference type="Pfam" id="PF02627"/>
    </source>
</evidence>
<keyword evidence="3" id="KW-1185">Reference proteome</keyword>
<proteinExistence type="predicted"/>
<evidence type="ECO:0000313" key="2">
    <source>
        <dbReference type="EMBL" id="OZI19980.1"/>
    </source>
</evidence>
<dbReference type="GO" id="GO:0051920">
    <property type="term" value="F:peroxiredoxin activity"/>
    <property type="evidence" value="ECO:0007669"/>
    <property type="project" value="InterPro"/>
</dbReference>
<feature type="domain" description="Carboxymuconolactone decarboxylase-like" evidence="1">
    <location>
        <begin position="50"/>
        <end position="106"/>
    </location>
</feature>
<dbReference type="SUPFAM" id="SSF69118">
    <property type="entry name" value="AhpD-like"/>
    <property type="match status" value="1"/>
</dbReference>
<dbReference type="NCBIfam" id="TIGR00778">
    <property type="entry name" value="ahpD_dom"/>
    <property type="match status" value="1"/>
</dbReference>
<dbReference type="Gene3D" id="1.20.1290.10">
    <property type="entry name" value="AhpD-like"/>
    <property type="match status" value="1"/>
</dbReference>
<evidence type="ECO:0000313" key="3">
    <source>
        <dbReference type="Proteomes" id="UP000216857"/>
    </source>
</evidence>
<dbReference type="PANTHER" id="PTHR35446:SF3">
    <property type="entry name" value="CMD DOMAIN-CONTAINING PROTEIN"/>
    <property type="match status" value="1"/>
</dbReference>
<name>A0A261R5W7_9BORD</name>
<dbReference type="EMBL" id="NEVJ01000003">
    <property type="protein sequence ID" value="OZI19980.1"/>
    <property type="molecule type" value="Genomic_DNA"/>
</dbReference>
<dbReference type="InterPro" id="IPR004675">
    <property type="entry name" value="AhpD_core"/>
</dbReference>
<dbReference type="InterPro" id="IPR029032">
    <property type="entry name" value="AhpD-like"/>
</dbReference>
<protein>
    <submittedName>
        <fullName evidence="2">Alkylhydroperoxidase</fullName>
    </submittedName>
</protein>
<reference evidence="2" key="1">
    <citation type="submission" date="2017-05" db="EMBL/GenBank/DDBJ databases">
        <title>Complete and WGS of Bordetella genogroups.</title>
        <authorList>
            <person name="Spilker T."/>
            <person name="Lipuma J."/>
        </authorList>
    </citation>
    <scope>NUCLEOTIDE SEQUENCE</scope>
    <source>
        <strain evidence="2">AU21707</strain>
    </source>
</reference>
<dbReference type="AlphaFoldDB" id="A0A261R5W7"/>